<evidence type="ECO:0000259" key="3">
    <source>
        <dbReference type="Pfam" id="PF07261"/>
    </source>
</evidence>
<protein>
    <submittedName>
        <fullName evidence="4">DnaD domain protein</fullName>
    </submittedName>
</protein>
<proteinExistence type="inferred from homology"/>
<dbReference type="Pfam" id="PF07261">
    <property type="entry name" value="DnaB_2"/>
    <property type="match status" value="1"/>
</dbReference>
<dbReference type="AlphaFoldDB" id="A0A931AT88"/>
<comment type="similarity">
    <text evidence="1">Belongs to the DnaB/DnaD family.</text>
</comment>
<organism evidence="4 5">
    <name type="scientific">Halonatronomonas betaini</name>
    <dbReference type="NCBI Taxonomy" id="2778430"/>
    <lineage>
        <taxon>Bacteria</taxon>
        <taxon>Bacillati</taxon>
        <taxon>Bacillota</taxon>
        <taxon>Clostridia</taxon>
        <taxon>Halanaerobiales</taxon>
        <taxon>Halarsenatibacteraceae</taxon>
        <taxon>Halonatronomonas</taxon>
    </lineage>
</organism>
<dbReference type="RefSeq" id="WP_270454742.1">
    <property type="nucleotide sequence ID" value="NZ_JADPIE010000007.1"/>
</dbReference>
<accession>A0A931AT88</accession>
<evidence type="ECO:0000256" key="2">
    <source>
        <dbReference type="SAM" id="MobiDB-lite"/>
    </source>
</evidence>
<sequence length="360" mass="41632">MDGGFWFRQEGISFKGSPASRTVSLGTDLINRGFLTQFPGSSLAAFLLLASKGAEVDAKELSLQELNCLIPGSLNEVITGLEYLQEREIIIFENLNDNQNKLDLRNLNKDDNIYISLNPSGLMPSQKDDDNACAARDDSELVKKLLEFFPGQPDSQALKQARAEISRWCDDFPPALIEELLNRVHKWLEHPQNPHERAHYYLRAIISDWYEKEIFSFEKLQEYDRLYRETRELARIYGFKNYHQLNPIQLETLQSWLKGGQGLSVQLACWAVKKAVKQKRDGRPSLDYIERNYIKPLKDAGIQNTEEAEAFFNERSKKYHRDKANGKNTADKTINIDEETEEDNFTCDLSWDNLEWEEPE</sequence>
<dbReference type="InterPro" id="IPR006343">
    <property type="entry name" value="DnaB/C_C"/>
</dbReference>
<feature type="region of interest" description="Disordered" evidence="2">
    <location>
        <begin position="319"/>
        <end position="339"/>
    </location>
</feature>
<name>A0A931AT88_9FIRM</name>
<dbReference type="EMBL" id="JADPIE010000007">
    <property type="protein sequence ID" value="MBF8437734.1"/>
    <property type="molecule type" value="Genomic_DNA"/>
</dbReference>
<reference evidence="4" key="1">
    <citation type="submission" date="2020-11" db="EMBL/GenBank/DDBJ databases">
        <title>Halonatronomonas betainensis gen. nov., sp. nov. a novel haloalkaliphilic representative of the family Halanaerobiacae capable of betaine degradation.</title>
        <authorList>
            <person name="Boltyanskaya Y."/>
            <person name="Kevbrin V."/>
            <person name="Detkova E."/>
            <person name="Grouzdev D.S."/>
            <person name="Koziaeva V."/>
            <person name="Zhilina T."/>
        </authorList>
    </citation>
    <scope>NUCLEOTIDE SEQUENCE</scope>
    <source>
        <strain evidence="4">Z-7014</strain>
    </source>
</reference>
<feature type="domain" description="DnaB/C C-terminal" evidence="3">
    <location>
        <begin position="163"/>
        <end position="223"/>
    </location>
</feature>
<dbReference type="Proteomes" id="UP000621436">
    <property type="component" value="Unassembled WGS sequence"/>
</dbReference>
<evidence type="ECO:0000313" key="4">
    <source>
        <dbReference type="EMBL" id="MBF8437734.1"/>
    </source>
</evidence>
<keyword evidence="5" id="KW-1185">Reference proteome</keyword>
<evidence type="ECO:0000313" key="5">
    <source>
        <dbReference type="Proteomes" id="UP000621436"/>
    </source>
</evidence>
<gene>
    <name evidence="4" type="ORF">I0Q91_11620</name>
</gene>
<comment type="caution">
    <text evidence="4">The sequence shown here is derived from an EMBL/GenBank/DDBJ whole genome shotgun (WGS) entry which is preliminary data.</text>
</comment>
<evidence type="ECO:0000256" key="1">
    <source>
        <dbReference type="ARBA" id="ARBA00093462"/>
    </source>
</evidence>